<protein>
    <recommendedName>
        <fullName evidence="2">PPIase cyclophilin-type domain-containing protein</fullName>
    </recommendedName>
</protein>
<dbReference type="AlphaFoldDB" id="A0ABD2N4F6"/>
<dbReference type="PRINTS" id="PR00153">
    <property type="entry name" value="CSAPPISMRASE"/>
</dbReference>
<dbReference type="Gene3D" id="2.40.100.10">
    <property type="entry name" value="Cyclophilin-like"/>
    <property type="match status" value="1"/>
</dbReference>
<dbReference type="PANTHER" id="PTHR11071:SF561">
    <property type="entry name" value="PEPTIDYL-PROLYL CIS-TRANS ISOMERASE D-RELATED"/>
    <property type="match status" value="1"/>
</dbReference>
<comment type="caution">
    <text evidence="3">The sequence shown here is derived from an EMBL/GenBank/DDBJ whole genome shotgun (WGS) entry which is preliminary data.</text>
</comment>
<dbReference type="InterPro" id="IPR029000">
    <property type="entry name" value="Cyclophilin-like_dom_sf"/>
</dbReference>
<dbReference type="Pfam" id="PF00160">
    <property type="entry name" value="Pro_isomerase"/>
    <property type="match status" value="1"/>
</dbReference>
<accession>A0ABD2N4F6</accession>
<proteinExistence type="predicted"/>
<dbReference type="EMBL" id="JABFTP020000062">
    <property type="protein sequence ID" value="KAL3273442.1"/>
    <property type="molecule type" value="Genomic_DNA"/>
</dbReference>
<dbReference type="PROSITE" id="PS50072">
    <property type="entry name" value="CSA_PPIASE_2"/>
    <property type="match status" value="1"/>
</dbReference>
<organism evidence="3 4">
    <name type="scientific">Cryptolaemus montrouzieri</name>
    <dbReference type="NCBI Taxonomy" id="559131"/>
    <lineage>
        <taxon>Eukaryota</taxon>
        <taxon>Metazoa</taxon>
        <taxon>Ecdysozoa</taxon>
        <taxon>Arthropoda</taxon>
        <taxon>Hexapoda</taxon>
        <taxon>Insecta</taxon>
        <taxon>Pterygota</taxon>
        <taxon>Neoptera</taxon>
        <taxon>Endopterygota</taxon>
        <taxon>Coleoptera</taxon>
        <taxon>Polyphaga</taxon>
        <taxon>Cucujiformia</taxon>
        <taxon>Coccinelloidea</taxon>
        <taxon>Coccinellidae</taxon>
        <taxon>Scymninae</taxon>
        <taxon>Scymnini</taxon>
        <taxon>Cryptolaemus</taxon>
    </lineage>
</organism>
<dbReference type="Proteomes" id="UP001516400">
    <property type="component" value="Unassembled WGS sequence"/>
</dbReference>
<reference evidence="3 4" key="1">
    <citation type="journal article" date="2021" name="BMC Biol.">
        <title>Horizontally acquired antibacterial genes associated with adaptive radiation of ladybird beetles.</title>
        <authorList>
            <person name="Li H.S."/>
            <person name="Tang X.F."/>
            <person name="Huang Y.H."/>
            <person name="Xu Z.Y."/>
            <person name="Chen M.L."/>
            <person name="Du X.Y."/>
            <person name="Qiu B.Y."/>
            <person name="Chen P.T."/>
            <person name="Zhang W."/>
            <person name="Slipinski A."/>
            <person name="Escalona H.E."/>
            <person name="Waterhouse R.M."/>
            <person name="Zwick A."/>
            <person name="Pang H."/>
        </authorList>
    </citation>
    <scope>NUCLEOTIDE SEQUENCE [LARGE SCALE GENOMIC DNA]</scope>
    <source>
        <strain evidence="3">SYSU2018</strain>
    </source>
</reference>
<feature type="compositionally biased region" description="Polar residues" evidence="1">
    <location>
        <begin position="1"/>
        <end position="20"/>
    </location>
</feature>
<feature type="region of interest" description="Disordered" evidence="1">
    <location>
        <begin position="1"/>
        <end position="26"/>
    </location>
</feature>
<dbReference type="PANTHER" id="PTHR11071">
    <property type="entry name" value="PEPTIDYL-PROLYL CIS-TRANS ISOMERASE"/>
    <property type="match status" value="1"/>
</dbReference>
<keyword evidence="4" id="KW-1185">Reference proteome</keyword>
<evidence type="ECO:0000313" key="3">
    <source>
        <dbReference type="EMBL" id="KAL3273442.1"/>
    </source>
</evidence>
<feature type="domain" description="PPIase cyclophilin-type" evidence="2">
    <location>
        <begin position="154"/>
        <end position="301"/>
    </location>
</feature>
<sequence>MDHLYHNSQEPLTSANNISRNEQEAEECEDEEHVQFTVIGLTVTPEFQKCKYIVESLHRCYPEKFDQPIIKSFLNLDWNGFLRNERRSRGGTLWTLRKCVAIYYNGDFMGDDTALSKYVSARYILPMKNFYEMGRDALKDYFMELMSRGRRCIYLMIAIDGDILGSLIFMLYDDLVPKTSRLFLKRCKKTKGGYSNTPIHRIVQASWIQCGGYRLNEVKLPCENYAISHDNRGVLSMCNSGRHKNNTTQFLITLEKSTWMDTHYVAFGQLLHGDWVLSQIEAVPTKYQQPQKDVRIVRAGEFSLCLPRLGQGRLEHELDEFLDDRLSKNHYKNYFAKTELNLGKVEENKQGVEIRQEFLDSDLESHFPLQMLPTNIQEAFNYVPGKKSSCLFEVENCLKCGCSHDVGKCFRTSPSRASSFSSN</sequence>
<dbReference type="InterPro" id="IPR002130">
    <property type="entry name" value="Cyclophilin-type_PPIase_dom"/>
</dbReference>
<dbReference type="SUPFAM" id="SSF50891">
    <property type="entry name" value="Cyclophilin-like"/>
    <property type="match status" value="1"/>
</dbReference>
<name>A0ABD2N4F6_9CUCU</name>
<evidence type="ECO:0000313" key="4">
    <source>
        <dbReference type="Proteomes" id="UP001516400"/>
    </source>
</evidence>
<evidence type="ECO:0000259" key="2">
    <source>
        <dbReference type="PROSITE" id="PS50072"/>
    </source>
</evidence>
<gene>
    <name evidence="3" type="ORF">HHI36_014886</name>
</gene>
<evidence type="ECO:0000256" key="1">
    <source>
        <dbReference type="SAM" id="MobiDB-lite"/>
    </source>
</evidence>